<dbReference type="GO" id="GO:0003677">
    <property type="term" value="F:DNA binding"/>
    <property type="evidence" value="ECO:0007669"/>
    <property type="project" value="InterPro"/>
</dbReference>
<dbReference type="Pfam" id="PF03400">
    <property type="entry name" value="DDE_Tnp_IS1"/>
    <property type="match status" value="1"/>
</dbReference>
<reference evidence="1" key="1">
    <citation type="submission" date="2020-02" db="EMBL/GenBank/DDBJ databases">
        <authorList>
            <person name="Meier V. D."/>
        </authorList>
    </citation>
    <scope>NUCLEOTIDE SEQUENCE</scope>
    <source>
        <strain evidence="1">AVDCRST_MAG92</strain>
    </source>
</reference>
<dbReference type="AlphaFoldDB" id="A0A6J4HR01"/>
<dbReference type="GO" id="GO:0004803">
    <property type="term" value="F:transposase activity"/>
    <property type="evidence" value="ECO:0007669"/>
    <property type="project" value="InterPro"/>
</dbReference>
<evidence type="ECO:0008006" key="2">
    <source>
        <dbReference type="Google" id="ProtNLM"/>
    </source>
</evidence>
<organism evidence="1">
    <name type="scientific">uncultured Coleofasciculus sp</name>
    <dbReference type="NCBI Taxonomy" id="1267456"/>
    <lineage>
        <taxon>Bacteria</taxon>
        <taxon>Bacillati</taxon>
        <taxon>Cyanobacteriota</taxon>
        <taxon>Cyanophyceae</taxon>
        <taxon>Coleofasciculales</taxon>
        <taxon>Coleofasciculaceae</taxon>
        <taxon>Coleofasciculus</taxon>
        <taxon>environmental samples</taxon>
    </lineage>
</organism>
<proteinExistence type="predicted"/>
<sequence>MWSFVGSKNNKQWVWLAIDADSREIVGVFVGERSRQSAKQLWQSLPAVYRQCAVCYTDFWQAYQQVLPSKRHRAVGKETGKTSYIERFNNTLLYSSGTFGKENLVLLQEIEQSHRSNLVLCASLQRFSSFLAITIQHYPEFFTFEMLIASSHHLIYPLLHQSNAQSDSGNNLF</sequence>
<evidence type="ECO:0000313" key="1">
    <source>
        <dbReference type="EMBL" id="CAA9228637.1"/>
    </source>
</evidence>
<dbReference type="GO" id="GO:0006313">
    <property type="term" value="P:DNA transposition"/>
    <property type="evidence" value="ECO:0007669"/>
    <property type="project" value="InterPro"/>
</dbReference>
<name>A0A6J4HR01_9CYAN</name>
<accession>A0A6J4HR01</accession>
<gene>
    <name evidence="1" type="ORF">AVDCRST_MAG92-907</name>
</gene>
<dbReference type="EMBL" id="CADCTM010000126">
    <property type="protein sequence ID" value="CAA9228637.1"/>
    <property type="molecule type" value="Genomic_DNA"/>
</dbReference>
<dbReference type="InterPro" id="IPR005063">
    <property type="entry name" value="Transposase_27"/>
</dbReference>
<protein>
    <recommendedName>
        <fullName evidence="2">Mobile element protein</fullName>
    </recommendedName>
</protein>